<evidence type="ECO:0000256" key="1">
    <source>
        <dbReference type="ARBA" id="ARBA00023125"/>
    </source>
</evidence>
<dbReference type="PANTHER" id="PTHR30204">
    <property type="entry name" value="REDOX-CYCLING DRUG-SENSING TRANSCRIPTIONAL ACTIVATOR SOXR"/>
    <property type="match status" value="1"/>
</dbReference>
<dbReference type="RefSeq" id="WP_203720705.1">
    <property type="nucleotide sequence ID" value="NZ_BOMD01000059.1"/>
</dbReference>
<protein>
    <submittedName>
        <fullName evidence="3">DNA-binding transcriptional MerR regulator</fullName>
    </submittedName>
</protein>
<dbReference type="PRINTS" id="PR00040">
    <property type="entry name" value="HTHMERR"/>
</dbReference>
<keyword evidence="1 3" id="KW-0238">DNA-binding</keyword>
<dbReference type="CDD" id="cd01109">
    <property type="entry name" value="HTH_YyaN"/>
    <property type="match status" value="1"/>
</dbReference>
<name>A0A4R6K0Q5_9ACTN</name>
<dbReference type="SMART" id="SM00422">
    <property type="entry name" value="HTH_MERR"/>
    <property type="match status" value="1"/>
</dbReference>
<sequence>MVKGYTVGEAAEMVGLTAHTLRWYEQEGLVEPVERDSAGRRRYCDDDIGWLRLLIRLRTTGMPVREMRRYAEMVRAGDSSLNDRLQLFLEHRERVLARIAELQQDLTMLDLKISVYGEMARAHQQAAV</sequence>
<dbReference type="PANTHER" id="PTHR30204:SF98">
    <property type="entry name" value="HTH-TYPE TRANSCRIPTIONAL REGULATOR ADHR"/>
    <property type="match status" value="1"/>
</dbReference>
<dbReference type="Pfam" id="PF13411">
    <property type="entry name" value="MerR_1"/>
    <property type="match status" value="1"/>
</dbReference>
<dbReference type="Gene3D" id="1.10.1660.10">
    <property type="match status" value="1"/>
</dbReference>
<evidence type="ECO:0000313" key="4">
    <source>
        <dbReference type="Proteomes" id="UP000294901"/>
    </source>
</evidence>
<dbReference type="GO" id="GO:0003700">
    <property type="term" value="F:DNA-binding transcription factor activity"/>
    <property type="evidence" value="ECO:0007669"/>
    <property type="project" value="InterPro"/>
</dbReference>
<proteinExistence type="predicted"/>
<dbReference type="EMBL" id="SNWR01000001">
    <property type="protein sequence ID" value="TDO42327.1"/>
    <property type="molecule type" value="Genomic_DNA"/>
</dbReference>
<dbReference type="InterPro" id="IPR000551">
    <property type="entry name" value="MerR-type_HTH_dom"/>
</dbReference>
<dbReference type="AlphaFoldDB" id="A0A4R6K0Q5"/>
<dbReference type="PROSITE" id="PS50937">
    <property type="entry name" value="HTH_MERR_2"/>
    <property type="match status" value="1"/>
</dbReference>
<comment type="caution">
    <text evidence="3">The sequence shown here is derived from an EMBL/GenBank/DDBJ whole genome shotgun (WGS) entry which is preliminary data.</text>
</comment>
<dbReference type="GO" id="GO:0003677">
    <property type="term" value="F:DNA binding"/>
    <property type="evidence" value="ECO:0007669"/>
    <property type="project" value="UniProtKB-KW"/>
</dbReference>
<keyword evidence="4" id="KW-1185">Reference proteome</keyword>
<dbReference type="Proteomes" id="UP000294901">
    <property type="component" value="Unassembled WGS sequence"/>
</dbReference>
<reference evidence="3 4" key="1">
    <citation type="submission" date="2019-03" db="EMBL/GenBank/DDBJ databases">
        <title>Sequencing the genomes of 1000 actinobacteria strains.</title>
        <authorList>
            <person name="Klenk H.-P."/>
        </authorList>
    </citation>
    <scope>NUCLEOTIDE SEQUENCE [LARGE SCALE GENOMIC DNA]</scope>
    <source>
        <strain evidence="3 4">DSM 43805</strain>
    </source>
</reference>
<feature type="domain" description="HTH merR-type" evidence="2">
    <location>
        <begin position="4"/>
        <end position="73"/>
    </location>
</feature>
<dbReference type="PROSITE" id="PS00552">
    <property type="entry name" value="HTH_MERR_1"/>
    <property type="match status" value="1"/>
</dbReference>
<evidence type="ECO:0000259" key="2">
    <source>
        <dbReference type="PROSITE" id="PS50937"/>
    </source>
</evidence>
<evidence type="ECO:0000313" key="3">
    <source>
        <dbReference type="EMBL" id="TDO42327.1"/>
    </source>
</evidence>
<accession>A0A4R6K0Q5</accession>
<dbReference type="InterPro" id="IPR009061">
    <property type="entry name" value="DNA-bd_dom_put_sf"/>
</dbReference>
<gene>
    <name evidence="3" type="ORF">C8E87_6097</name>
</gene>
<dbReference type="SUPFAM" id="SSF46955">
    <property type="entry name" value="Putative DNA-binding domain"/>
    <property type="match status" value="1"/>
</dbReference>
<organism evidence="3 4">
    <name type="scientific">Paractinoplanes brasiliensis</name>
    <dbReference type="NCBI Taxonomy" id="52695"/>
    <lineage>
        <taxon>Bacteria</taxon>
        <taxon>Bacillati</taxon>
        <taxon>Actinomycetota</taxon>
        <taxon>Actinomycetes</taxon>
        <taxon>Micromonosporales</taxon>
        <taxon>Micromonosporaceae</taxon>
        <taxon>Paractinoplanes</taxon>
    </lineage>
</organism>
<dbReference type="InterPro" id="IPR047057">
    <property type="entry name" value="MerR_fam"/>
</dbReference>